<dbReference type="SUPFAM" id="SSF46785">
    <property type="entry name" value="Winged helix' DNA-binding domain"/>
    <property type="match status" value="1"/>
</dbReference>
<dbReference type="PANTHER" id="PTHR30126:SF40">
    <property type="entry name" value="HTH-TYPE TRANSCRIPTIONAL REGULATOR GLTR"/>
    <property type="match status" value="1"/>
</dbReference>
<dbReference type="InterPro" id="IPR000847">
    <property type="entry name" value="LysR_HTH_N"/>
</dbReference>
<dbReference type="RefSeq" id="WP_249511373.1">
    <property type="nucleotide sequence ID" value="NZ_CP093362.1"/>
</dbReference>
<evidence type="ECO:0000313" key="7">
    <source>
        <dbReference type="Proteomes" id="UP000831859"/>
    </source>
</evidence>
<feature type="domain" description="HTH lysR-type" evidence="5">
    <location>
        <begin position="10"/>
        <end position="67"/>
    </location>
</feature>
<protein>
    <submittedName>
        <fullName evidence="6">LysR family transcriptional regulator</fullName>
    </submittedName>
</protein>
<accession>A0ABY4PHS7</accession>
<organism evidence="6 7">
    <name type="scientific">Apilactobacillus apisilvae</name>
    <dbReference type="NCBI Taxonomy" id="2923364"/>
    <lineage>
        <taxon>Bacteria</taxon>
        <taxon>Bacillati</taxon>
        <taxon>Bacillota</taxon>
        <taxon>Bacilli</taxon>
        <taxon>Lactobacillales</taxon>
        <taxon>Lactobacillaceae</taxon>
        <taxon>Apilactobacillus</taxon>
    </lineage>
</organism>
<dbReference type="Pfam" id="PF03466">
    <property type="entry name" value="LysR_substrate"/>
    <property type="match status" value="1"/>
</dbReference>
<evidence type="ECO:0000259" key="5">
    <source>
        <dbReference type="PROSITE" id="PS50931"/>
    </source>
</evidence>
<reference evidence="6 7" key="1">
    <citation type="journal article" date="2022" name="Int. J. Syst. Evol. Microbiol.">
        <title>Apilactobacillus apisilvae sp. nov., Nicolia spurrieriana gen. nov. sp. nov., Bombilactobacillus folatiphilus sp. nov. and Bombilactobacillus thymidiniphilus sp. nov., four new lactic acid bacterial isolates from stingless bees Tetragonula carbonaria and Austroplebeia australis.</title>
        <authorList>
            <person name="Oliphant S.A."/>
            <person name="Watson-Haigh N.S."/>
            <person name="Sumby K.M."/>
            <person name="Gardner J."/>
            <person name="Groom S."/>
            <person name="Jiranek V."/>
        </authorList>
    </citation>
    <scope>NUCLEOTIDE SEQUENCE [LARGE SCALE GENOMIC DNA]</scope>
    <source>
        <strain evidence="6 7">SG5_A10</strain>
    </source>
</reference>
<dbReference type="SUPFAM" id="SSF53850">
    <property type="entry name" value="Periplasmic binding protein-like II"/>
    <property type="match status" value="1"/>
</dbReference>
<dbReference type="InterPro" id="IPR036390">
    <property type="entry name" value="WH_DNA-bd_sf"/>
</dbReference>
<keyword evidence="2" id="KW-0805">Transcription regulation</keyword>
<keyword evidence="3" id="KW-0238">DNA-binding</keyword>
<dbReference type="Pfam" id="PF00126">
    <property type="entry name" value="HTH_1"/>
    <property type="match status" value="1"/>
</dbReference>
<dbReference type="InterPro" id="IPR036388">
    <property type="entry name" value="WH-like_DNA-bd_sf"/>
</dbReference>
<gene>
    <name evidence="6" type="ORF">MOO46_02090</name>
</gene>
<comment type="similarity">
    <text evidence="1">Belongs to the LysR transcriptional regulatory family.</text>
</comment>
<dbReference type="PRINTS" id="PR00039">
    <property type="entry name" value="HTHLYSR"/>
</dbReference>
<dbReference type="Proteomes" id="UP000831859">
    <property type="component" value="Chromosome"/>
</dbReference>
<sequence>MKKTRQENIFSSKTLTYFLQLADTMNYTQAAQILGITQPALTQQIKKLEKTIGSPLFYSIGKKLKLSSAGTIMLKSTKDIYSILNETADEIEQSNSATSGDINIGVLSSIQDKVLEDFSIEMYKNNPSLRINLRMLTRKEIWESLENNQIDLAIMYLPDSSIKNWKPYEAKKIISDDLMFIHHDKELSKKDKVKFQDTLNAPWVTYPEGYFLDFILKEQFKNQLVDLPNSAARFTTPKQILKFAVKTGSNTALPSSFMIDKDIDKMENVDTWVSKLTPNIKFDLAFVYRKNKRLIPRIGNFLDQFDKYLEKEDYLSRIKEKN</sequence>
<dbReference type="EMBL" id="CP093362">
    <property type="protein sequence ID" value="UQS85400.1"/>
    <property type="molecule type" value="Genomic_DNA"/>
</dbReference>
<name>A0ABY4PHS7_9LACO</name>
<evidence type="ECO:0000256" key="2">
    <source>
        <dbReference type="ARBA" id="ARBA00023015"/>
    </source>
</evidence>
<evidence type="ECO:0000313" key="6">
    <source>
        <dbReference type="EMBL" id="UQS85400.1"/>
    </source>
</evidence>
<dbReference type="PANTHER" id="PTHR30126">
    <property type="entry name" value="HTH-TYPE TRANSCRIPTIONAL REGULATOR"/>
    <property type="match status" value="1"/>
</dbReference>
<keyword evidence="4" id="KW-0804">Transcription</keyword>
<proteinExistence type="inferred from homology"/>
<dbReference type="CDD" id="cd05466">
    <property type="entry name" value="PBP2_LTTR_substrate"/>
    <property type="match status" value="1"/>
</dbReference>
<evidence type="ECO:0000256" key="4">
    <source>
        <dbReference type="ARBA" id="ARBA00023163"/>
    </source>
</evidence>
<dbReference type="PROSITE" id="PS50931">
    <property type="entry name" value="HTH_LYSR"/>
    <property type="match status" value="1"/>
</dbReference>
<evidence type="ECO:0000256" key="3">
    <source>
        <dbReference type="ARBA" id="ARBA00023125"/>
    </source>
</evidence>
<dbReference type="Gene3D" id="3.40.190.290">
    <property type="match status" value="1"/>
</dbReference>
<keyword evidence="7" id="KW-1185">Reference proteome</keyword>
<dbReference type="Gene3D" id="1.10.10.10">
    <property type="entry name" value="Winged helix-like DNA-binding domain superfamily/Winged helix DNA-binding domain"/>
    <property type="match status" value="1"/>
</dbReference>
<dbReference type="InterPro" id="IPR005119">
    <property type="entry name" value="LysR_subst-bd"/>
</dbReference>
<evidence type="ECO:0000256" key="1">
    <source>
        <dbReference type="ARBA" id="ARBA00009437"/>
    </source>
</evidence>